<dbReference type="NCBIfam" id="TIGR01494">
    <property type="entry name" value="ATPase_P-type"/>
    <property type="match status" value="1"/>
</dbReference>
<comment type="catalytic activity">
    <reaction evidence="9">
        <text>Zn(2+)(in) + ATP + H2O = Zn(2+)(out) + ADP + phosphate + H(+)</text>
        <dbReference type="Rhea" id="RHEA:20621"/>
        <dbReference type="ChEBI" id="CHEBI:15377"/>
        <dbReference type="ChEBI" id="CHEBI:15378"/>
        <dbReference type="ChEBI" id="CHEBI:29105"/>
        <dbReference type="ChEBI" id="CHEBI:30616"/>
        <dbReference type="ChEBI" id="CHEBI:43474"/>
        <dbReference type="ChEBI" id="CHEBI:456216"/>
        <dbReference type="EC" id="7.2.2.12"/>
    </reaction>
</comment>
<keyword evidence="10" id="KW-1003">Cell membrane</keyword>
<dbReference type="GO" id="GO:0005524">
    <property type="term" value="F:ATP binding"/>
    <property type="evidence" value="ECO:0007669"/>
    <property type="project" value="UniProtKB-UniRule"/>
</dbReference>
<dbReference type="InterPro" id="IPR023299">
    <property type="entry name" value="ATPase_P-typ_cyto_dom_N"/>
</dbReference>
<protein>
    <recommendedName>
        <fullName evidence="8">P-type Zn(2+) transporter</fullName>
        <ecNumber evidence="8">7.2.2.12</ecNumber>
    </recommendedName>
</protein>
<organism evidence="13 14">
    <name type="scientific">Tunturiibacter empetritectus</name>
    <dbReference type="NCBI Taxonomy" id="3069691"/>
    <lineage>
        <taxon>Bacteria</taxon>
        <taxon>Pseudomonadati</taxon>
        <taxon>Acidobacteriota</taxon>
        <taxon>Terriglobia</taxon>
        <taxon>Terriglobales</taxon>
        <taxon>Acidobacteriaceae</taxon>
        <taxon>Tunturiibacter</taxon>
    </lineage>
</organism>
<feature type="domain" description="P-type ATPase A" evidence="12">
    <location>
        <begin position="151"/>
        <end position="251"/>
    </location>
</feature>
<evidence type="ECO:0000256" key="2">
    <source>
        <dbReference type="ARBA" id="ARBA00006024"/>
    </source>
</evidence>
<feature type="transmembrane region" description="Helical" evidence="10">
    <location>
        <begin position="106"/>
        <end position="133"/>
    </location>
</feature>
<dbReference type="Pfam" id="PF00702">
    <property type="entry name" value="Hydrolase"/>
    <property type="match status" value="1"/>
</dbReference>
<dbReference type="SFLD" id="SFLDS00003">
    <property type="entry name" value="Haloacid_Dehalogenase"/>
    <property type="match status" value="1"/>
</dbReference>
<dbReference type="InterPro" id="IPR023214">
    <property type="entry name" value="HAD_sf"/>
</dbReference>
<dbReference type="GO" id="GO:0005886">
    <property type="term" value="C:plasma membrane"/>
    <property type="evidence" value="ECO:0007669"/>
    <property type="project" value="UniProtKB-SubCell"/>
</dbReference>
<dbReference type="SUPFAM" id="SSF81653">
    <property type="entry name" value="Calcium ATPase, transduction domain A"/>
    <property type="match status" value="1"/>
</dbReference>
<feature type="compositionally biased region" description="Basic and acidic residues" evidence="11">
    <location>
        <begin position="1"/>
        <end position="11"/>
    </location>
</feature>
<proteinExistence type="inferred from homology"/>
<feature type="region of interest" description="Disordered" evidence="11">
    <location>
        <begin position="1"/>
        <end position="29"/>
    </location>
</feature>
<dbReference type="GO" id="GO:0046872">
    <property type="term" value="F:metal ion binding"/>
    <property type="evidence" value="ECO:0007669"/>
    <property type="project" value="UniProtKB-KW"/>
</dbReference>
<feature type="transmembrane region" description="Helical" evidence="10">
    <location>
        <begin position="70"/>
        <end position="86"/>
    </location>
</feature>
<dbReference type="EC" id="7.2.2.12" evidence="8"/>
<dbReference type="GO" id="GO:0016887">
    <property type="term" value="F:ATP hydrolysis activity"/>
    <property type="evidence" value="ECO:0007669"/>
    <property type="project" value="InterPro"/>
</dbReference>
<keyword evidence="6 10" id="KW-1133">Transmembrane helix</keyword>
<dbReference type="InterPro" id="IPR001757">
    <property type="entry name" value="P_typ_ATPase"/>
</dbReference>
<accession>A0A7W8MQK3</accession>
<keyword evidence="4 10" id="KW-0479">Metal-binding</keyword>
<keyword evidence="7 10" id="KW-0472">Membrane</keyword>
<comment type="subcellular location">
    <subcellularLocation>
        <location evidence="10">Cell membrane</location>
    </subcellularLocation>
    <subcellularLocation>
        <location evidence="1">Membrane</location>
    </subcellularLocation>
</comment>
<dbReference type="NCBIfam" id="TIGR01511">
    <property type="entry name" value="ATPase-IB1_Cu"/>
    <property type="match status" value="1"/>
</dbReference>
<evidence type="ECO:0000313" key="13">
    <source>
        <dbReference type="EMBL" id="MBB5316648.1"/>
    </source>
</evidence>
<keyword evidence="10" id="KW-0067">ATP-binding</keyword>
<dbReference type="Pfam" id="PF00122">
    <property type="entry name" value="E1-E2_ATPase"/>
    <property type="match status" value="1"/>
</dbReference>
<dbReference type="PANTHER" id="PTHR48085:SF5">
    <property type="entry name" value="CADMIUM_ZINC-TRANSPORTING ATPASE HMA4-RELATED"/>
    <property type="match status" value="1"/>
</dbReference>
<keyword evidence="3 10" id="KW-0812">Transmembrane</keyword>
<reference evidence="13" key="1">
    <citation type="submission" date="2020-08" db="EMBL/GenBank/DDBJ databases">
        <title>Genomic Encyclopedia of Type Strains, Phase IV (KMG-V): Genome sequencing to study the core and pangenomes of soil and plant-associated prokaryotes.</title>
        <authorList>
            <person name="Whitman W."/>
        </authorList>
    </citation>
    <scope>NUCLEOTIDE SEQUENCE [LARGE SCALE GENOMIC DNA]</scope>
    <source>
        <strain evidence="13">M8UP27</strain>
    </source>
</reference>
<evidence type="ECO:0000256" key="8">
    <source>
        <dbReference type="ARBA" id="ARBA00039097"/>
    </source>
</evidence>
<evidence type="ECO:0000256" key="9">
    <source>
        <dbReference type="ARBA" id="ARBA00047308"/>
    </source>
</evidence>
<dbReference type="InterPro" id="IPR018303">
    <property type="entry name" value="ATPase_P-typ_P_site"/>
</dbReference>
<evidence type="ECO:0000256" key="6">
    <source>
        <dbReference type="ARBA" id="ARBA00022989"/>
    </source>
</evidence>
<dbReference type="InterPro" id="IPR036412">
    <property type="entry name" value="HAD-like_sf"/>
</dbReference>
<dbReference type="Gene3D" id="2.70.150.10">
    <property type="entry name" value="Calcium-transporting ATPase, cytoplasmic transduction domain A"/>
    <property type="match status" value="1"/>
</dbReference>
<dbReference type="InterPro" id="IPR059000">
    <property type="entry name" value="ATPase_P-type_domA"/>
</dbReference>
<dbReference type="InterPro" id="IPR027256">
    <property type="entry name" value="P-typ_ATPase_IB"/>
</dbReference>
<feature type="transmembrane region" description="Helical" evidence="10">
    <location>
        <begin position="46"/>
        <end position="63"/>
    </location>
</feature>
<dbReference type="InterPro" id="IPR051014">
    <property type="entry name" value="Cation_Transport_ATPase_IB"/>
</dbReference>
<dbReference type="PROSITE" id="PS00154">
    <property type="entry name" value="ATPASE_E1_E2"/>
    <property type="match status" value="1"/>
</dbReference>
<dbReference type="Gene3D" id="3.40.50.1000">
    <property type="entry name" value="HAD superfamily/HAD-like"/>
    <property type="match status" value="1"/>
</dbReference>
<comment type="caution">
    <text evidence="13">The sequence shown here is derived from an EMBL/GenBank/DDBJ whole genome shotgun (WGS) entry which is preliminary data.</text>
</comment>
<feature type="transmembrane region" description="Helical" evidence="10">
    <location>
        <begin position="267"/>
        <end position="285"/>
    </location>
</feature>
<dbReference type="Proteomes" id="UP000568106">
    <property type="component" value="Unassembled WGS sequence"/>
</dbReference>
<name>A0A7W8MQK3_9BACT</name>
<sequence>MSVTSERHDSHGLTGEAHPHSACASCGESAAEHDHDHEHGFEIVEVLRVVFVALAAAAVWFHLWEPFHRVSVIGLAATLIGGYPIFKEAFENVVERRMTMELSMTIALASALAIGEFFTALVITAFVLAAEILEGLTVGRGRRAIKDMLNFLPQTASVLREGQTLEVATDTILPGEIVLIRPGSRIPVDGQVVSGHSFVEEAAITGEPMPSEKIAGGAVYAGTINQTGTLQVLAEHLGKETTFGKIIEAVERAEHSRAPIQKTADRLAGYLVYFALGAAVLTFLITHNIRATISVVIVAGACGIAAGTPLAILGAIGRAARQGSIIKGGIYLEALGHLDTVFLDKTGTLTYGMPLVTEINAAPGISEQAILKTAASAESGSEHPLGRAIVRAAERRDISFSHPDYFEYRIGRGVLSLIRGEQTVVGNRTLLTELGIDLPQRTAATPGTEVLVAQGGRYLGAILVTDQLRDSSAPAVKALTDMGIKVVLLTGDAKTVAEAVADRLGIIQAHSELLPEQKTAFIAQQVSKGRTVAMLGDGINDAPALSEATVGVAMGAGTDVARESADVVLIGNDLMKFVETVRIARNCRRIIFQNFYGTLIVDTIGIGLAAVGLLNPLLAAFIHVASELTFILNSTRLLPPSEKSETASHEQAPVQV</sequence>
<dbReference type="NCBIfam" id="TIGR01525">
    <property type="entry name" value="ATPase-IB_hvy"/>
    <property type="match status" value="1"/>
</dbReference>
<feature type="transmembrane region" description="Helical" evidence="10">
    <location>
        <begin position="595"/>
        <end position="614"/>
    </location>
</feature>
<dbReference type="NCBIfam" id="TIGR01512">
    <property type="entry name" value="ATPase-IB2_Cd"/>
    <property type="match status" value="1"/>
</dbReference>
<dbReference type="FunFam" id="2.70.150.10:FF:000002">
    <property type="entry name" value="Copper-transporting ATPase 1, putative"/>
    <property type="match status" value="1"/>
</dbReference>
<dbReference type="GO" id="GO:0016463">
    <property type="term" value="F:P-type zinc transporter activity"/>
    <property type="evidence" value="ECO:0007669"/>
    <property type="project" value="UniProtKB-EC"/>
</dbReference>
<dbReference type="SUPFAM" id="SSF56784">
    <property type="entry name" value="HAD-like"/>
    <property type="match status" value="1"/>
</dbReference>
<dbReference type="SUPFAM" id="SSF81665">
    <property type="entry name" value="Calcium ATPase, transmembrane domain M"/>
    <property type="match status" value="1"/>
</dbReference>
<dbReference type="PRINTS" id="PR00941">
    <property type="entry name" value="CDATPASE"/>
</dbReference>
<keyword evidence="14" id="KW-1185">Reference proteome</keyword>
<feature type="transmembrane region" description="Helical" evidence="10">
    <location>
        <begin position="291"/>
        <end position="317"/>
    </location>
</feature>
<dbReference type="InterPro" id="IPR023298">
    <property type="entry name" value="ATPase_P-typ_TM_dom_sf"/>
</dbReference>
<gene>
    <name evidence="13" type="ORF">HDF09_001317</name>
</gene>
<evidence type="ECO:0000259" key="12">
    <source>
        <dbReference type="Pfam" id="PF00122"/>
    </source>
</evidence>
<dbReference type="Gene3D" id="3.40.1110.10">
    <property type="entry name" value="Calcium-transporting ATPase, cytoplasmic domain N"/>
    <property type="match status" value="1"/>
</dbReference>
<dbReference type="SFLD" id="SFLDF00027">
    <property type="entry name" value="p-type_atpase"/>
    <property type="match status" value="1"/>
</dbReference>
<keyword evidence="10" id="KW-0547">Nucleotide-binding</keyword>
<evidence type="ECO:0000256" key="4">
    <source>
        <dbReference type="ARBA" id="ARBA00022723"/>
    </source>
</evidence>
<evidence type="ECO:0000256" key="1">
    <source>
        <dbReference type="ARBA" id="ARBA00004370"/>
    </source>
</evidence>
<evidence type="ECO:0000313" key="14">
    <source>
        <dbReference type="Proteomes" id="UP000568106"/>
    </source>
</evidence>
<evidence type="ECO:0000256" key="11">
    <source>
        <dbReference type="SAM" id="MobiDB-lite"/>
    </source>
</evidence>
<keyword evidence="5" id="KW-1278">Translocase</keyword>
<dbReference type="AlphaFoldDB" id="A0A7W8MQK3"/>
<dbReference type="PANTHER" id="PTHR48085">
    <property type="entry name" value="CADMIUM/ZINC-TRANSPORTING ATPASE HMA2-RELATED"/>
    <property type="match status" value="1"/>
</dbReference>
<dbReference type="SFLD" id="SFLDG00002">
    <property type="entry name" value="C1.7:_P-type_atpase_like"/>
    <property type="match status" value="1"/>
</dbReference>
<dbReference type="EMBL" id="JACHDY010000002">
    <property type="protein sequence ID" value="MBB5316648.1"/>
    <property type="molecule type" value="Genomic_DNA"/>
</dbReference>
<evidence type="ECO:0000256" key="7">
    <source>
        <dbReference type="ARBA" id="ARBA00023136"/>
    </source>
</evidence>
<dbReference type="InterPro" id="IPR044492">
    <property type="entry name" value="P_typ_ATPase_HD_dom"/>
</dbReference>
<evidence type="ECO:0000256" key="5">
    <source>
        <dbReference type="ARBA" id="ARBA00022967"/>
    </source>
</evidence>
<evidence type="ECO:0000256" key="10">
    <source>
        <dbReference type="RuleBase" id="RU362081"/>
    </source>
</evidence>
<comment type="similarity">
    <text evidence="2 10">Belongs to the cation transport ATPase (P-type) (TC 3.A.3) family. Type IB subfamily.</text>
</comment>
<evidence type="ECO:0000256" key="3">
    <source>
        <dbReference type="ARBA" id="ARBA00022692"/>
    </source>
</evidence>
<dbReference type="PRINTS" id="PR00119">
    <property type="entry name" value="CATATPASE"/>
</dbReference>
<dbReference type="PROSITE" id="PS01229">
    <property type="entry name" value="COF_2"/>
    <property type="match status" value="1"/>
</dbReference>
<dbReference type="InterPro" id="IPR008250">
    <property type="entry name" value="ATPase_P-typ_transduc_dom_A_sf"/>
</dbReference>